<proteinExistence type="predicted"/>
<evidence type="ECO:0000313" key="2">
    <source>
        <dbReference type="Proteomes" id="UP001162780"/>
    </source>
</evidence>
<dbReference type="RefSeq" id="WP_255188125.1">
    <property type="nucleotide sequence ID" value="NZ_CP113517.1"/>
</dbReference>
<evidence type="ECO:0000313" key="1">
    <source>
        <dbReference type="EMBL" id="WAR43145.1"/>
    </source>
</evidence>
<dbReference type="EMBL" id="CP113517">
    <property type="protein sequence ID" value="WAR43145.1"/>
    <property type="molecule type" value="Genomic_DNA"/>
</dbReference>
<name>A0ABY7GCY1_9GAMM</name>
<protein>
    <recommendedName>
        <fullName evidence="3">HNH endonuclease</fullName>
    </recommendedName>
</protein>
<dbReference type="Proteomes" id="UP001162780">
    <property type="component" value="Chromosome"/>
</dbReference>
<accession>A0ABY7GCY1</accession>
<gene>
    <name evidence="1" type="ORF">NM686_012145</name>
</gene>
<evidence type="ECO:0008006" key="3">
    <source>
        <dbReference type="Google" id="ProtNLM"/>
    </source>
</evidence>
<sequence length="232" mass="27217">MVCKLCKQDKELQESHIIPKFIYKPLRDDKNRIQRLSIIEHENKKYKKLKPIQDGLKERLLCFDCEQLLNNKYEKYFKTAWFDENKCSVPISDEGVTVTGLDYLKFKLFHLSVLFRASVSSLPEFKDVNLGKHDDVLRDILLNEEYLPETKYPIVCHAISKSENEVQFGLVTSPFKLRQPNGYNSYGFCFAGCVWYYIVDGRETSCFSDFMLRSNGELNIPGMPWDDFINKH</sequence>
<organism evidence="1 2">
    <name type="scientific">Methylomonas rapida</name>
    <dbReference type="NCBI Taxonomy" id="2963939"/>
    <lineage>
        <taxon>Bacteria</taxon>
        <taxon>Pseudomonadati</taxon>
        <taxon>Pseudomonadota</taxon>
        <taxon>Gammaproteobacteria</taxon>
        <taxon>Methylococcales</taxon>
        <taxon>Methylococcaceae</taxon>
        <taxon>Methylomonas</taxon>
    </lineage>
</organism>
<reference evidence="1" key="1">
    <citation type="submission" date="2022-11" db="EMBL/GenBank/DDBJ databases">
        <title>Methylomonas rapida sp. nov., Carotenoid-Producing Obligate Methanotrophs with High Growth Characteristics and Biotechnological Potential.</title>
        <authorList>
            <person name="Tikhonova E.N."/>
            <person name="Suleimanov R.Z."/>
            <person name="Miroshnikov K."/>
            <person name="Oshkin I.Y."/>
            <person name="Belova S.E."/>
            <person name="Danilova O.V."/>
            <person name="Ashikhmin A."/>
            <person name="Konopkin A."/>
            <person name="But S.Y."/>
            <person name="Khmelenina V.N."/>
            <person name="Kuznetsov N."/>
            <person name="Pimenov N.V."/>
            <person name="Dedysh S.N."/>
        </authorList>
    </citation>
    <scope>NUCLEOTIDE SEQUENCE</scope>
    <source>
        <strain evidence="1">MP1</strain>
    </source>
</reference>
<keyword evidence="2" id="KW-1185">Reference proteome</keyword>